<evidence type="ECO:0000256" key="1">
    <source>
        <dbReference type="SAM" id="MobiDB-lite"/>
    </source>
</evidence>
<keyword evidence="2" id="KW-0812">Transmembrane</keyword>
<dbReference type="AlphaFoldDB" id="A0A7H8T9Y2"/>
<sequence>MKTPARTPAAPAVHVPEPLTYAPTVQPAPPAPVAQVVTPQGDVVTGYLMQAADHHSPAPAQPQPLPVWVRSAALLMPVTAGSVTLAFWGLSLAVESLAALAAALWHLFLCLLALSAVAAVAVTWRPRRGGATATATATATSRGPFGKATAQATATVKK</sequence>
<proteinExistence type="predicted"/>
<evidence type="ECO:0000313" key="3">
    <source>
        <dbReference type="EMBL" id="QKZ20286.1"/>
    </source>
</evidence>
<keyword evidence="2" id="KW-1133">Transmembrane helix</keyword>
<accession>A0A7H8T9Y2</accession>
<feature type="transmembrane region" description="Helical" evidence="2">
    <location>
        <begin position="72"/>
        <end position="91"/>
    </location>
</feature>
<gene>
    <name evidence="3" type="ORF">HUT05_24795</name>
</gene>
<dbReference type="RefSeq" id="WP_176576346.1">
    <property type="nucleotide sequence ID" value="NZ_CBDRGH010000069.1"/>
</dbReference>
<evidence type="ECO:0000256" key="2">
    <source>
        <dbReference type="SAM" id="Phobius"/>
    </source>
</evidence>
<feature type="region of interest" description="Disordered" evidence="1">
    <location>
        <begin position="133"/>
        <end position="158"/>
    </location>
</feature>
<dbReference type="EMBL" id="CP056041">
    <property type="protein sequence ID" value="QKZ20286.1"/>
    <property type="molecule type" value="Genomic_DNA"/>
</dbReference>
<organism evidence="3 4">
    <name type="scientific">Streptomyces chartreusis</name>
    <dbReference type="NCBI Taxonomy" id="1969"/>
    <lineage>
        <taxon>Bacteria</taxon>
        <taxon>Bacillati</taxon>
        <taxon>Actinomycetota</taxon>
        <taxon>Actinomycetes</taxon>
        <taxon>Kitasatosporales</taxon>
        <taxon>Streptomycetaceae</taxon>
        <taxon>Streptomyces</taxon>
    </lineage>
</organism>
<feature type="transmembrane region" description="Helical" evidence="2">
    <location>
        <begin position="97"/>
        <end position="122"/>
    </location>
</feature>
<reference evidence="3 4" key="1">
    <citation type="submission" date="2020-06" db="EMBL/GenBank/DDBJ databases">
        <title>Genome mining for natural products.</title>
        <authorList>
            <person name="Zhang B."/>
            <person name="Shi J."/>
            <person name="Ge H."/>
        </authorList>
    </citation>
    <scope>NUCLEOTIDE SEQUENCE [LARGE SCALE GENOMIC DNA]</scope>
    <source>
        <strain evidence="3 4">NA02069</strain>
    </source>
</reference>
<keyword evidence="4" id="KW-1185">Reference proteome</keyword>
<evidence type="ECO:0000313" key="4">
    <source>
        <dbReference type="Proteomes" id="UP000509418"/>
    </source>
</evidence>
<protein>
    <submittedName>
        <fullName evidence="3">Uncharacterized protein</fullName>
    </submittedName>
</protein>
<name>A0A7H8T9Y2_STRCX</name>
<dbReference type="Proteomes" id="UP000509418">
    <property type="component" value="Chromosome"/>
</dbReference>
<keyword evidence="2" id="KW-0472">Membrane</keyword>
<feature type="compositionally biased region" description="Low complexity" evidence="1">
    <location>
        <begin position="147"/>
        <end position="158"/>
    </location>
</feature>